<dbReference type="OrthoDB" id="9446970at2759"/>
<dbReference type="InterPro" id="IPR007110">
    <property type="entry name" value="Ig-like_dom"/>
</dbReference>
<dbReference type="Pfam" id="PF13895">
    <property type="entry name" value="Ig_2"/>
    <property type="match status" value="1"/>
</dbReference>
<feature type="domain" description="Ig-like" evidence="3">
    <location>
        <begin position="254"/>
        <end position="338"/>
    </location>
</feature>
<proteinExistence type="predicted"/>
<evidence type="ECO:0000256" key="1">
    <source>
        <dbReference type="ARBA" id="ARBA00022729"/>
    </source>
</evidence>
<dbReference type="Proteomes" id="UP000796761">
    <property type="component" value="Unassembled WGS sequence"/>
</dbReference>
<dbReference type="SMART" id="SM00408">
    <property type="entry name" value="IGc2"/>
    <property type="match status" value="2"/>
</dbReference>
<dbReference type="SMART" id="SM00409">
    <property type="entry name" value="IG"/>
    <property type="match status" value="2"/>
</dbReference>
<dbReference type="PANTHER" id="PTHR11481:SF64">
    <property type="entry name" value="FC RECEPTOR-LIKE PROTEIN 4"/>
    <property type="match status" value="1"/>
</dbReference>
<keyword evidence="2" id="KW-1015">Disulfide bond</keyword>
<dbReference type="EMBL" id="SWJQ01001620">
    <property type="protein sequence ID" value="TRZ07811.1"/>
    <property type="molecule type" value="Genomic_DNA"/>
</dbReference>
<reference evidence="4" key="1">
    <citation type="submission" date="2019-04" db="EMBL/GenBank/DDBJ databases">
        <title>Genome assembly of Zosterops borbonicus 15179.</title>
        <authorList>
            <person name="Leroy T."/>
            <person name="Anselmetti Y."/>
            <person name="Tilak M.-K."/>
            <person name="Nabholz B."/>
        </authorList>
    </citation>
    <scope>NUCLEOTIDE SEQUENCE</scope>
    <source>
        <strain evidence="4">HGM_15179</strain>
        <tissue evidence="4">Muscle</tissue>
    </source>
</reference>
<dbReference type="InterPro" id="IPR003599">
    <property type="entry name" value="Ig_sub"/>
</dbReference>
<name>A0A8K1DAU0_9PASS</name>
<dbReference type="InterPro" id="IPR003598">
    <property type="entry name" value="Ig_sub2"/>
</dbReference>
<organism evidence="4 5">
    <name type="scientific">Zosterops borbonicus</name>
    <dbReference type="NCBI Taxonomy" id="364589"/>
    <lineage>
        <taxon>Eukaryota</taxon>
        <taxon>Metazoa</taxon>
        <taxon>Chordata</taxon>
        <taxon>Craniata</taxon>
        <taxon>Vertebrata</taxon>
        <taxon>Euteleostomi</taxon>
        <taxon>Archelosauria</taxon>
        <taxon>Archosauria</taxon>
        <taxon>Dinosauria</taxon>
        <taxon>Saurischia</taxon>
        <taxon>Theropoda</taxon>
        <taxon>Coelurosauria</taxon>
        <taxon>Aves</taxon>
        <taxon>Neognathae</taxon>
        <taxon>Neoaves</taxon>
        <taxon>Telluraves</taxon>
        <taxon>Australaves</taxon>
        <taxon>Passeriformes</taxon>
        <taxon>Sylvioidea</taxon>
        <taxon>Zosteropidae</taxon>
        <taxon>Zosterops</taxon>
    </lineage>
</organism>
<dbReference type="GO" id="GO:0006955">
    <property type="term" value="P:immune response"/>
    <property type="evidence" value="ECO:0007669"/>
    <property type="project" value="TreeGrafter"/>
</dbReference>
<protein>
    <recommendedName>
        <fullName evidence="3">Ig-like domain-containing protein</fullName>
    </recommendedName>
</protein>
<feature type="domain" description="Ig-like" evidence="3">
    <location>
        <begin position="97"/>
        <end position="250"/>
    </location>
</feature>
<evidence type="ECO:0000259" key="3">
    <source>
        <dbReference type="PROSITE" id="PS50835"/>
    </source>
</evidence>
<dbReference type="PROSITE" id="PS50835">
    <property type="entry name" value="IG_LIKE"/>
    <property type="match status" value="2"/>
</dbReference>
<comment type="caution">
    <text evidence="4">The sequence shown here is derived from an EMBL/GenBank/DDBJ whole genome shotgun (WGS) entry which is preliminary data.</text>
</comment>
<dbReference type="GO" id="GO:0004888">
    <property type="term" value="F:transmembrane signaling receptor activity"/>
    <property type="evidence" value="ECO:0007669"/>
    <property type="project" value="TreeGrafter"/>
</dbReference>
<dbReference type="Pfam" id="PF13927">
    <property type="entry name" value="Ig_3"/>
    <property type="match status" value="1"/>
</dbReference>
<evidence type="ECO:0000313" key="5">
    <source>
        <dbReference type="Proteomes" id="UP000796761"/>
    </source>
</evidence>
<keyword evidence="5" id="KW-1185">Reference proteome</keyword>
<dbReference type="AlphaFoldDB" id="A0A8K1DAU0"/>
<dbReference type="SUPFAM" id="SSF48726">
    <property type="entry name" value="Immunoglobulin"/>
    <property type="match status" value="3"/>
</dbReference>
<accession>A0A8K1DAU0</accession>
<dbReference type="GO" id="GO:0007166">
    <property type="term" value="P:cell surface receptor signaling pathway"/>
    <property type="evidence" value="ECO:0007669"/>
    <property type="project" value="TreeGrafter"/>
</dbReference>
<evidence type="ECO:0000256" key="2">
    <source>
        <dbReference type="ARBA" id="ARBA00023157"/>
    </source>
</evidence>
<dbReference type="GO" id="GO:0009897">
    <property type="term" value="C:external side of plasma membrane"/>
    <property type="evidence" value="ECO:0007669"/>
    <property type="project" value="TreeGrafter"/>
</dbReference>
<dbReference type="Gene3D" id="2.60.40.10">
    <property type="entry name" value="Immunoglobulins"/>
    <property type="match status" value="2"/>
</dbReference>
<evidence type="ECO:0000313" key="4">
    <source>
        <dbReference type="EMBL" id="TRZ07811.1"/>
    </source>
</evidence>
<gene>
    <name evidence="4" type="ORF">HGM15179_019298</name>
</gene>
<sequence length="384" mass="41449">MFQVVAPVVPEPWQAPSTSQRAPACTARFPMPYVHVPIVVAPVPIPHLHGIFEREAHPAVSSVTQSIPPGPSVITGQNLEVSGILNNEKLKGDEKMPPGEKTADDLEDYWLVLQATARALLEGDTVTLRCRGWQDGTVTGVRFYHEEQDLGGPHDGTQMSLSPLQLNHSGHYRCRGWVGAVTPQWKESQLVTVTVHSPLSFTWHWGGLGALLGTGSCLELHHVGDKDRGQYQCRVSDGDNMAKSVPLNVTVLVPVANATITPSPLSHQVHTGDPVTLCCSVQVGSAPVNFTWLHDRQKVAQGAILELGHVDVGHSGTYQCAATNQLGQDGHRVFQTLSPELALEVTPGSPWVTVLATGVSESLLFLVLLVGVIVGWHWQHCLCG</sequence>
<dbReference type="InterPro" id="IPR050488">
    <property type="entry name" value="Ig_Fc_receptor"/>
</dbReference>
<keyword evidence="1" id="KW-0732">Signal</keyword>
<dbReference type="PANTHER" id="PTHR11481">
    <property type="entry name" value="IMMUNOGLOBULIN FC RECEPTOR"/>
    <property type="match status" value="1"/>
</dbReference>
<dbReference type="InterPro" id="IPR013783">
    <property type="entry name" value="Ig-like_fold"/>
</dbReference>
<dbReference type="InterPro" id="IPR036179">
    <property type="entry name" value="Ig-like_dom_sf"/>
</dbReference>